<dbReference type="InterPro" id="IPR000243">
    <property type="entry name" value="Pept_T1A_subB"/>
</dbReference>
<comment type="caution">
    <text evidence="9">Lacks conserved residue(s) required for the propagation of feature annotation.</text>
</comment>
<keyword evidence="5 9" id="KW-0378">Hydrolase</keyword>
<dbReference type="Gene3D" id="3.60.20.10">
    <property type="entry name" value="Glutamine Phosphoribosylpyrophosphate, subunit 1, domain 1"/>
    <property type="match status" value="1"/>
</dbReference>
<dbReference type="InterPro" id="IPR001353">
    <property type="entry name" value="Proteasome_sua/b"/>
</dbReference>
<dbReference type="eggNOG" id="arCOG00970">
    <property type="taxonomic scope" value="Archaea"/>
</dbReference>
<dbReference type="EC" id="3.4.25.1" evidence="9"/>
<dbReference type="GO" id="GO:0010498">
    <property type="term" value="P:proteasomal protein catabolic process"/>
    <property type="evidence" value="ECO:0007669"/>
    <property type="project" value="UniProtKB-UniRule"/>
</dbReference>
<dbReference type="Pfam" id="PF00227">
    <property type="entry name" value="Proteasome"/>
    <property type="match status" value="1"/>
</dbReference>
<dbReference type="RefSeq" id="WP_014288000.1">
    <property type="nucleotide sequence ID" value="NC_016645.1"/>
</dbReference>
<dbReference type="KEGG" id="pyr:P186_0722"/>
<dbReference type="STRING" id="1104324.P186_0722"/>
<keyword evidence="8 9" id="KW-0865">Zymogen</keyword>
<dbReference type="GeneID" id="11594986"/>
<keyword evidence="4 9" id="KW-0888">Threonine protease</keyword>
<comment type="catalytic activity">
    <reaction evidence="1 9">
        <text>Cleavage of peptide bonds with very broad specificity.</text>
        <dbReference type="EC" id="3.4.25.1"/>
    </reaction>
</comment>
<dbReference type="GO" id="GO:0004298">
    <property type="term" value="F:threonine-type endopeptidase activity"/>
    <property type="evidence" value="ECO:0007669"/>
    <property type="project" value="UniProtKB-UniRule"/>
</dbReference>
<keyword evidence="7 9" id="KW-0647">Proteasome</keyword>
<dbReference type="AlphaFoldDB" id="G7VI80"/>
<accession>G7VI80</accession>
<dbReference type="PRINTS" id="PR00141">
    <property type="entry name" value="PROTEASOME"/>
</dbReference>
<dbReference type="OrthoDB" id="6330at2157"/>
<dbReference type="InterPro" id="IPR023333">
    <property type="entry name" value="Proteasome_suB-type"/>
</dbReference>
<dbReference type="Proteomes" id="UP000005867">
    <property type="component" value="Chromosome"/>
</dbReference>
<dbReference type="HAMAP" id="MF_02113_A">
    <property type="entry name" value="Proteasome_B_A"/>
    <property type="match status" value="1"/>
</dbReference>
<organism evidence="10 11">
    <name type="scientific">Pyrobaculum ferrireducens</name>
    <dbReference type="NCBI Taxonomy" id="1104324"/>
    <lineage>
        <taxon>Archaea</taxon>
        <taxon>Thermoproteota</taxon>
        <taxon>Thermoprotei</taxon>
        <taxon>Thermoproteales</taxon>
        <taxon>Thermoproteaceae</taxon>
        <taxon>Pyrobaculum</taxon>
    </lineage>
</organism>
<reference evidence="10 11" key="1">
    <citation type="journal article" date="2012" name="J. Bacteriol.">
        <title>Complete genome sequence of strain 1860, a crenarchaeon of the genus pyrobaculum able to grow with various electron acceptors.</title>
        <authorList>
            <person name="Mardanov A.V."/>
            <person name="Gumerov V.M."/>
            <person name="Slobodkina G.B."/>
            <person name="Beletsky A.V."/>
            <person name="Bonch-Osmolovskaya E.A."/>
            <person name="Ravin N.V."/>
            <person name="Skryabin K.G."/>
        </authorList>
    </citation>
    <scope>NUCLEOTIDE SEQUENCE [LARGE SCALE GENOMIC DNA]</scope>
    <source>
        <strain evidence="10 11">1860</strain>
    </source>
</reference>
<dbReference type="PROSITE" id="PS51476">
    <property type="entry name" value="PROTEASOME_BETA_2"/>
    <property type="match status" value="1"/>
</dbReference>
<gene>
    <name evidence="9" type="primary">psmB</name>
    <name evidence="10" type="ORF">P186_0722</name>
</gene>
<evidence type="ECO:0000256" key="6">
    <source>
        <dbReference type="ARBA" id="ARBA00022813"/>
    </source>
</evidence>
<keyword evidence="2 9" id="KW-0963">Cytoplasm</keyword>
<evidence type="ECO:0000256" key="1">
    <source>
        <dbReference type="ARBA" id="ARBA00001198"/>
    </source>
</evidence>
<dbReference type="PANTHER" id="PTHR32194">
    <property type="entry name" value="METALLOPROTEASE TLDD"/>
    <property type="match status" value="1"/>
</dbReference>
<keyword evidence="6 9" id="KW-0068">Autocatalytic cleavage</keyword>
<evidence type="ECO:0000256" key="9">
    <source>
        <dbReference type="HAMAP-Rule" id="MF_02113"/>
    </source>
</evidence>
<keyword evidence="3 9" id="KW-0645">Protease</keyword>
<dbReference type="NCBIfam" id="TIGR03634">
    <property type="entry name" value="arc_protsome_B"/>
    <property type="match status" value="1"/>
</dbReference>
<evidence type="ECO:0000256" key="5">
    <source>
        <dbReference type="ARBA" id="ARBA00022801"/>
    </source>
</evidence>
<feature type="propeptide" id="PRO_5005055543" description="Removed in mature form; by autocatalysis" evidence="9">
    <location>
        <begin position="1"/>
        <end position="8"/>
    </location>
</feature>
<dbReference type="InterPro" id="IPR029055">
    <property type="entry name" value="Ntn_hydrolases_N"/>
</dbReference>
<proteinExistence type="inferred from homology"/>
<sequence>MGEEVQIGATAVGIKTAGGVVLAAEKRVSYGFYTLSSSGKKVFVVDDKLAIASAGIIADMQALAKILKLNAKSYELEMKKKPSVHAMAKLLSVVMFSRRFMPFFAEVLVGGVDEEGPHLIVMDPLGSLIEDNYAALGTGAKLAAAVLDGNYRNDMSIEEAKKLAVQALKAAIERDPVSGGGIDLVVVDEKGAREEEVRVQLVI</sequence>
<dbReference type="InterPro" id="IPR019983">
    <property type="entry name" value="Pept_T1A_Psome_bsu_arc"/>
</dbReference>
<comment type="subcellular location">
    <subcellularLocation>
        <location evidence="9">Cytoplasm</location>
    </subcellularLocation>
</comment>
<feature type="chain" id="PRO_5023377695" description="Proteasome subunit beta" evidence="9">
    <location>
        <begin position="9"/>
        <end position="203"/>
    </location>
</feature>
<protein>
    <recommendedName>
        <fullName evidence="9">Proteasome subunit beta</fullName>
        <ecNumber evidence="9">3.4.25.1</ecNumber>
    </recommendedName>
    <alternativeName>
        <fullName evidence="9">20S proteasome beta subunit</fullName>
    </alternativeName>
    <alternativeName>
        <fullName evidence="9">Proteasome core protein PsmB</fullName>
    </alternativeName>
</protein>
<evidence type="ECO:0000256" key="3">
    <source>
        <dbReference type="ARBA" id="ARBA00022670"/>
    </source>
</evidence>
<evidence type="ECO:0000313" key="11">
    <source>
        <dbReference type="Proteomes" id="UP000005867"/>
    </source>
</evidence>
<evidence type="ECO:0000256" key="2">
    <source>
        <dbReference type="ARBA" id="ARBA00022490"/>
    </source>
</evidence>
<dbReference type="HOGENOM" id="CLU_035750_7_2_2"/>
<evidence type="ECO:0000256" key="4">
    <source>
        <dbReference type="ARBA" id="ARBA00022698"/>
    </source>
</evidence>
<dbReference type="EMBL" id="CP003098">
    <property type="protein sequence ID" value="AET32172.1"/>
    <property type="molecule type" value="Genomic_DNA"/>
</dbReference>
<comment type="subunit">
    <text evidence="9">The 20S proteasome core is composed of 14 alpha and 14 beta subunits that assemble into four stacked heptameric rings, resulting in a barrel-shaped structure. The two inner rings, each composed of seven catalytic beta subunits, are sandwiched by two outer rings, each composed of seven alpha subunits. The catalytic chamber with the active sites is on the inside of the barrel. Has a gated structure, the ends of the cylinder being occluded by the N-termini of the alpha-subunits. Is capped at one or both ends by the proteasome regulatory ATPase, PAN.</text>
</comment>
<dbReference type="GO" id="GO:0005737">
    <property type="term" value="C:cytoplasm"/>
    <property type="evidence" value="ECO:0007669"/>
    <property type="project" value="UniProtKB-SubCell"/>
</dbReference>
<comment type="function">
    <text evidence="9">Component of the proteasome core, a large protease complex with broad specificity involved in protein degradation.</text>
</comment>
<keyword evidence="11" id="KW-1185">Reference proteome</keyword>
<evidence type="ECO:0000256" key="8">
    <source>
        <dbReference type="ARBA" id="ARBA00023145"/>
    </source>
</evidence>
<dbReference type="SUPFAM" id="SSF56235">
    <property type="entry name" value="N-terminal nucleophile aminohydrolases (Ntn hydrolases)"/>
    <property type="match status" value="1"/>
</dbReference>
<comment type="similarity">
    <text evidence="9">Belongs to the peptidase T1B family.</text>
</comment>
<dbReference type="GO" id="GO:0019774">
    <property type="term" value="C:proteasome core complex, beta-subunit complex"/>
    <property type="evidence" value="ECO:0007669"/>
    <property type="project" value="UniProtKB-UniRule"/>
</dbReference>
<dbReference type="PANTHER" id="PTHR32194:SF0">
    <property type="entry name" value="ATP-DEPENDENT PROTEASE SUBUNIT HSLV"/>
    <property type="match status" value="1"/>
</dbReference>
<evidence type="ECO:0000313" key="10">
    <source>
        <dbReference type="EMBL" id="AET32172.1"/>
    </source>
</evidence>
<evidence type="ECO:0000256" key="7">
    <source>
        <dbReference type="ARBA" id="ARBA00022942"/>
    </source>
</evidence>
<name>G7VI80_9CREN</name>
<comment type="activity regulation">
    <text evidence="9">The formation of the proteasomal ATPase PAN-20S proteasome complex, via the docking of the C-termini of PAN into the intersubunit pockets in the alpha-rings, triggers opening of the gate for substrate entry. Interconversion between the open-gate and close-gate conformations leads to a dynamic regulation of the 20S proteasome proteolysis activity.</text>
</comment>